<reference evidence="1 2" key="1">
    <citation type="submission" date="2023-10" db="EMBL/GenBank/DDBJ databases">
        <title>Characteristics and mechanism of a salt-tolerant marine origin heterotrophic nitrifying- aerobic denitrifying bacteria Marinobacter xestospongiae HN1.</title>
        <authorList>
            <person name="Qi R."/>
        </authorList>
    </citation>
    <scope>NUCLEOTIDE SEQUENCE [LARGE SCALE GENOMIC DNA]</scope>
    <source>
        <strain evidence="1 2">HN1</strain>
    </source>
</reference>
<accession>A0ABU3W3K0</accession>
<dbReference type="InterPro" id="IPR029063">
    <property type="entry name" value="SAM-dependent_MTases_sf"/>
</dbReference>
<dbReference type="EMBL" id="JAWIIJ010000023">
    <property type="protein sequence ID" value="MDV2081001.1"/>
    <property type="molecule type" value="Genomic_DNA"/>
</dbReference>
<evidence type="ECO:0000313" key="1">
    <source>
        <dbReference type="EMBL" id="MDV2081001.1"/>
    </source>
</evidence>
<dbReference type="Proteomes" id="UP001269819">
    <property type="component" value="Unassembled WGS sequence"/>
</dbReference>
<dbReference type="RefSeq" id="WP_316975326.1">
    <property type="nucleotide sequence ID" value="NZ_JAWIIJ010000023.1"/>
</dbReference>
<organism evidence="1 2">
    <name type="scientific">Marinobacter xestospongiae</name>
    <dbReference type="NCBI Taxonomy" id="994319"/>
    <lineage>
        <taxon>Bacteria</taxon>
        <taxon>Pseudomonadati</taxon>
        <taxon>Pseudomonadota</taxon>
        <taxon>Gammaproteobacteria</taxon>
        <taxon>Pseudomonadales</taxon>
        <taxon>Marinobacteraceae</taxon>
        <taxon>Marinobacter</taxon>
    </lineage>
</organism>
<dbReference type="SUPFAM" id="SSF53335">
    <property type="entry name" value="S-adenosyl-L-methionine-dependent methyltransferases"/>
    <property type="match status" value="1"/>
</dbReference>
<name>A0ABU3W3K0_9GAMM</name>
<evidence type="ECO:0000313" key="2">
    <source>
        <dbReference type="Proteomes" id="UP001269819"/>
    </source>
</evidence>
<dbReference type="Gene3D" id="3.40.50.150">
    <property type="entry name" value="Vaccinia Virus protein VP39"/>
    <property type="match status" value="1"/>
</dbReference>
<proteinExistence type="predicted"/>
<keyword evidence="2" id="KW-1185">Reference proteome</keyword>
<gene>
    <name evidence="1" type="ORF">RYS15_20110</name>
</gene>
<sequence>MGLLFEEIDCQPSRLGDISLRRRRIPALGDRDIYEVKLGDEFLMSSLFVEAEKELSNLGLAALDGDQWKVVVGGLGLGYTAVEALHNDRVGELLVVEALDTVIHWHQQEKVPLGAELNRDERCRYVHGSFFDLAVSEAGFDPDHPGSQLDAILLDIDHSPRALLNDSNASFYTHDSLQKMASHLRTGGIFGLWSNEPPDKEFMGILRALFTDVEAQEIAFYNPFQNREAYNTVYLARKTAGSAH</sequence>
<comment type="caution">
    <text evidence="1">The sequence shown here is derived from an EMBL/GenBank/DDBJ whole genome shotgun (WGS) entry which is preliminary data.</text>
</comment>
<protein>
    <submittedName>
        <fullName evidence="1">Spermidine synthase</fullName>
    </submittedName>
</protein>